<keyword evidence="2" id="KW-1185">Reference proteome</keyword>
<reference evidence="1" key="1">
    <citation type="submission" date="2020-03" db="EMBL/GenBank/DDBJ databases">
        <title>Castanea mollissima Vanexum genome sequencing.</title>
        <authorList>
            <person name="Staton M."/>
        </authorList>
    </citation>
    <scope>NUCLEOTIDE SEQUENCE</scope>
    <source>
        <tissue evidence="1">Leaf</tissue>
    </source>
</reference>
<evidence type="ECO:0000313" key="2">
    <source>
        <dbReference type="Proteomes" id="UP000737018"/>
    </source>
</evidence>
<dbReference type="AlphaFoldDB" id="A0A8J4V6X2"/>
<gene>
    <name evidence="1" type="ORF">CMV_029928</name>
</gene>
<name>A0A8J4V6X2_9ROSI</name>
<evidence type="ECO:0000313" key="1">
    <source>
        <dbReference type="EMBL" id="KAF3943525.1"/>
    </source>
</evidence>
<accession>A0A8J4V6X2</accession>
<protein>
    <submittedName>
        <fullName evidence="1">Uncharacterized protein</fullName>
    </submittedName>
</protein>
<organism evidence="1 2">
    <name type="scientific">Castanea mollissima</name>
    <name type="common">Chinese chestnut</name>
    <dbReference type="NCBI Taxonomy" id="60419"/>
    <lineage>
        <taxon>Eukaryota</taxon>
        <taxon>Viridiplantae</taxon>
        <taxon>Streptophyta</taxon>
        <taxon>Embryophyta</taxon>
        <taxon>Tracheophyta</taxon>
        <taxon>Spermatophyta</taxon>
        <taxon>Magnoliopsida</taxon>
        <taxon>eudicotyledons</taxon>
        <taxon>Gunneridae</taxon>
        <taxon>Pentapetalae</taxon>
        <taxon>rosids</taxon>
        <taxon>fabids</taxon>
        <taxon>Fagales</taxon>
        <taxon>Fagaceae</taxon>
        <taxon>Castanea</taxon>
    </lineage>
</organism>
<dbReference type="EMBL" id="JRKL02012881">
    <property type="protein sequence ID" value="KAF3943525.1"/>
    <property type="molecule type" value="Genomic_DNA"/>
</dbReference>
<proteinExistence type="predicted"/>
<sequence>MTTWPPVIAPFFSSNLGAPRTLFGLNFYTDLPIRSRRYPKCLKVLGWGQRKSSWRLEPMFASDRPFSKA</sequence>
<comment type="caution">
    <text evidence="1">The sequence shown here is derived from an EMBL/GenBank/DDBJ whole genome shotgun (WGS) entry which is preliminary data.</text>
</comment>
<dbReference type="Proteomes" id="UP000737018">
    <property type="component" value="Unassembled WGS sequence"/>
</dbReference>